<comment type="similarity">
    <text evidence="1 8">Belongs to the tannase family.</text>
</comment>
<organism evidence="9 10">
    <name type="scientific">Exophiala aquamarina CBS 119918</name>
    <dbReference type="NCBI Taxonomy" id="1182545"/>
    <lineage>
        <taxon>Eukaryota</taxon>
        <taxon>Fungi</taxon>
        <taxon>Dikarya</taxon>
        <taxon>Ascomycota</taxon>
        <taxon>Pezizomycotina</taxon>
        <taxon>Eurotiomycetes</taxon>
        <taxon>Chaetothyriomycetidae</taxon>
        <taxon>Chaetothyriales</taxon>
        <taxon>Herpotrichiellaceae</taxon>
        <taxon>Exophiala</taxon>
    </lineage>
</organism>
<evidence type="ECO:0000313" key="10">
    <source>
        <dbReference type="Proteomes" id="UP000027920"/>
    </source>
</evidence>
<evidence type="ECO:0000256" key="1">
    <source>
        <dbReference type="ARBA" id="ARBA00006249"/>
    </source>
</evidence>
<dbReference type="Proteomes" id="UP000027920">
    <property type="component" value="Unassembled WGS sequence"/>
</dbReference>
<dbReference type="PANTHER" id="PTHR33938">
    <property type="entry name" value="FERULOYL ESTERASE B-RELATED"/>
    <property type="match status" value="1"/>
</dbReference>
<dbReference type="Pfam" id="PF07519">
    <property type="entry name" value="Tannase"/>
    <property type="match status" value="1"/>
</dbReference>
<dbReference type="GO" id="GO:0030600">
    <property type="term" value="F:feruloyl esterase activity"/>
    <property type="evidence" value="ECO:0007669"/>
    <property type="project" value="UniProtKB-ARBA"/>
</dbReference>
<dbReference type="HOGENOM" id="CLU_014819_3_2_1"/>
<dbReference type="PANTHER" id="PTHR33938:SF8">
    <property type="entry name" value="CARBOXYLIC ESTER HYDROLASE"/>
    <property type="match status" value="1"/>
</dbReference>
<protein>
    <recommendedName>
        <fullName evidence="8">Carboxylic ester hydrolase</fullName>
        <ecNumber evidence="8">3.1.1.-</ecNumber>
    </recommendedName>
</protein>
<gene>
    <name evidence="9" type="ORF">A1O9_09527</name>
</gene>
<evidence type="ECO:0000256" key="7">
    <source>
        <dbReference type="ARBA" id="ARBA00023157"/>
    </source>
</evidence>
<comment type="caution">
    <text evidence="9">The sequence shown here is derived from an EMBL/GenBank/DDBJ whole genome shotgun (WGS) entry which is preliminary data.</text>
</comment>
<proteinExistence type="inferred from homology"/>
<evidence type="ECO:0000256" key="4">
    <source>
        <dbReference type="ARBA" id="ARBA00022729"/>
    </source>
</evidence>
<keyword evidence="2" id="KW-0719">Serine esterase</keyword>
<evidence type="ECO:0000256" key="8">
    <source>
        <dbReference type="RuleBase" id="RU361238"/>
    </source>
</evidence>
<dbReference type="GO" id="GO:0046872">
    <property type="term" value="F:metal ion binding"/>
    <property type="evidence" value="ECO:0007669"/>
    <property type="project" value="UniProtKB-KW"/>
</dbReference>
<evidence type="ECO:0000256" key="3">
    <source>
        <dbReference type="ARBA" id="ARBA00022723"/>
    </source>
</evidence>
<evidence type="ECO:0000256" key="6">
    <source>
        <dbReference type="ARBA" id="ARBA00022837"/>
    </source>
</evidence>
<sequence length="531" mass="57275">MTMFVLATPLLAQDGRQQCDANIFLNVTLFGGEILNTTTQYHSNLTFGPEYFLAQINSYPVNITGLDVCEVAVTYTHPGQNDTINTMIWLPRPDRWNGRFMGIGGGGWGTGQGIATLHRPAAEGYAAVLTDGGHSMVEPDSSPRSWGLTSPGNVNWALLQDFASIALDDAATLGKGIVKAFYGRPQNYSYWNGCSTGGRQGHMMAQRYPHQYNGILASAPAFNWNEFLLAEYWPQLILNEIGEYPSPCELEAVRLAAIEACDSLDGVADGIISYPGLCDFDPSGAVGRVFNCTTTYENVTITSAAATVANATWAGPVDPSGNSLWYGLNPGATFDALVNISCTNDTCVGNPFSIPADWISIFLARDSQFDLTTINRTSFSRLFRKSANIYDSIIGTADPDLTEFRDAGGKLITWHGLADQLIFPNGTANYVQRVQALDSHATDYYRFFEAPGVFHCGAGPGWFPGDAFQSLVDWVENGVAPETLEAKAIPGLLPGLSGGATKLRTANLCLYPKTMVYVGGDPNQAGSFSCQ</sequence>
<name>A0A072P3F2_9EURO</name>
<dbReference type="SUPFAM" id="SSF53474">
    <property type="entry name" value="alpha/beta-Hydrolases"/>
    <property type="match status" value="1"/>
</dbReference>
<dbReference type="EC" id="3.1.1.-" evidence="8"/>
<keyword evidence="5 8" id="KW-0378">Hydrolase</keyword>
<keyword evidence="10" id="KW-1185">Reference proteome</keyword>
<dbReference type="InterPro" id="IPR029058">
    <property type="entry name" value="AB_hydrolase_fold"/>
</dbReference>
<dbReference type="EMBL" id="AMGV01000010">
    <property type="protein sequence ID" value="KEF54361.1"/>
    <property type="molecule type" value="Genomic_DNA"/>
</dbReference>
<dbReference type="RefSeq" id="XP_013256951.1">
    <property type="nucleotide sequence ID" value="XM_013401497.1"/>
</dbReference>
<dbReference type="STRING" id="1182545.A0A072P3F2"/>
<keyword evidence="6" id="KW-0106">Calcium</keyword>
<evidence type="ECO:0000313" key="9">
    <source>
        <dbReference type="EMBL" id="KEF54361.1"/>
    </source>
</evidence>
<evidence type="ECO:0000256" key="2">
    <source>
        <dbReference type="ARBA" id="ARBA00022487"/>
    </source>
</evidence>
<keyword evidence="7" id="KW-1015">Disulfide bond</keyword>
<dbReference type="GeneID" id="25284436"/>
<dbReference type="AlphaFoldDB" id="A0A072P3F2"/>
<evidence type="ECO:0000256" key="5">
    <source>
        <dbReference type="ARBA" id="ARBA00022801"/>
    </source>
</evidence>
<dbReference type="InterPro" id="IPR011118">
    <property type="entry name" value="Tannase/feruloyl_esterase"/>
</dbReference>
<keyword evidence="3" id="KW-0479">Metal-binding</keyword>
<accession>A0A072P3F2</accession>
<keyword evidence="4" id="KW-0732">Signal</keyword>
<reference evidence="9 10" key="1">
    <citation type="submission" date="2013-03" db="EMBL/GenBank/DDBJ databases">
        <title>The Genome Sequence of Exophiala aquamarina CBS 119918.</title>
        <authorList>
            <consortium name="The Broad Institute Genomics Platform"/>
            <person name="Cuomo C."/>
            <person name="de Hoog S."/>
            <person name="Gorbushina A."/>
            <person name="Walker B."/>
            <person name="Young S.K."/>
            <person name="Zeng Q."/>
            <person name="Gargeya S."/>
            <person name="Fitzgerald M."/>
            <person name="Haas B."/>
            <person name="Abouelleil A."/>
            <person name="Allen A.W."/>
            <person name="Alvarado L."/>
            <person name="Arachchi H.M."/>
            <person name="Berlin A.M."/>
            <person name="Chapman S.B."/>
            <person name="Gainer-Dewar J."/>
            <person name="Goldberg J."/>
            <person name="Griggs A."/>
            <person name="Gujja S."/>
            <person name="Hansen M."/>
            <person name="Howarth C."/>
            <person name="Imamovic A."/>
            <person name="Ireland A."/>
            <person name="Larimer J."/>
            <person name="McCowan C."/>
            <person name="Murphy C."/>
            <person name="Pearson M."/>
            <person name="Poon T.W."/>
            <person name="Priest M."/>
            <person name="Roberts A."/>
            <person name="Saif S."/>
            <person name="Shea T."/>
            <person name="Sisk P."/>
            <person name="Sykes S."/>
            <person name="Wortman J."/>
            <person name="Nusbaum C."/>
            <person name="Birren B."/>
        </authorList>
    </citation>
    <scope>NUCLEOTIDE SEQUENCE [LARGE SCALE GENOMIC DNA]</scope>
    <source>
        <strain evidence="9 10">CBS 119918</strain>
    </source>
</reference>
<dbReference type="OrthoDB" id="4113619at2759"/>
<dbReference type="VEuPathDB" id="FungiDB:A1O9_09527"/>